<sequence>MSPSLQQLGLNYPGWEADKAAAEKIFVEHSLYDVLMQEKIIGMRRKQRLHETGDDRSQIPHLHTLDSTMFTYQGWQTDKEDAEKRLVGDCSVLQLGSYHNKYNQMKKKESLSSGDRSNIDCLREMDNTHLSYPGWQRDVEIAEQIYVQYVTPVRFYEKLHAMQNKQRLMEGDRSHPDIAAMDKARFTYQGWEVDQKELMDRHTGDCTLFQLGITCSFLFSKMQKKQQMHEDRASIPVLKSLDDYQFTYLGWETDKQTAEGYFTDFSTLDRFQDKVVAMRNKQKLLVDGDRSHPDLVALDSVQFTYPGWHQDTQSLEKRHTGDCTVLQLGSFHSTFKKMKKKQKLFETRGTGNTCSSSLEPTVNDRIMALVEQQQTGPGDDDDLDKRDKKCVVCLEKEPVCAFIPCGHLCVCSGCVPCFERAAEAKSGELTCPLCRKSAISVTRIFA</sequence>
<evidence type="ECO:0000313" key="4">
    <source>
        <dbReference type="Proteomes" id="UP001153069"/>
    </source>
</evidence>
<dbReference type="InterPro" id="IPR013083">
    <property type="entry name" value="Znf_RING/FYVE/PHD"/>
</dbReference>
<dbReference type="OrthoDB" id="74448at2759"/>
<feature type="domain" description="RING-type" evidence="2">
    <location>
        <begin position="390"/>
        <end position="435"/>
    </location>
</feature>
<dbReference type="EMBL" id="CAICTM010002494">
    <property type="protein sequence ID" value="CAB9529410.1"/>
    <property type="molecule type" value="Genomic_DNA"/>
</dbReference>
<keyword evidence="1" id="KW-0479">Metal-binding</keyword>
<accession>A0A9N8EZX5</accession>
<proteinExistence type="predicted"/>
<dbReference type="PANTHER" id="PTHR14879">
    <property type="entry name" value="CASPASE REGULATOR, RING FINGER DOMAIN-CONTAINING"/>
    <property type="match status" value="1"/>
</dbReference>
<dbReference type="Gene3D" id="3.30.40.10">
    <property type="entry name" value="Zinc/RING finger domain, C3HC4 (zinc finger)"/>
    <property type="match status" value="1"/>
</dbReference>
<dbReference type="InterPro" id="IPR001841">
    <property type="entry name" value="Znf_RING"/>
</dbReference>
<keyword evidence="1" id="KW-0862">Zinc</keyword>
<dbReference type="SUPFAM" id="SSF57850">
    <property type="entry name" value="RING/U-box"/>
    <property type="match status" value="1"/>
</dbReference>
<gene>
    <name evidence="3" type="ORF">SEMRO_2496_G329320.1</name>
</gene>
<dbReference type="PROSITE" id="PS50089">
    <property type="entry name" value="ZF_RING_2"/>
    <property type="match status" value="1"/>
</dbReference>
<protein>
    <recommendedName>
        <fullName evidence="2">RING-type domain-containing protein</fullName>
    </recommendedName>
</protein>
<evidence type="ECO:0000313" key="3">
    <source>
        <dbReference type="EMBL" id="CAB9529410.1"/>
    </source>
</evidence>
<organism evidence="3 4">
    <name type="scientific">Seminavis robusta</name>
    <dbReference type="NCBI Taxonomy" id="568900"/>
    <lineage>
        <taxon>Eukaryota</taxon>
        <taxon>Sar</taxon>
        <taxon>Stramenopiles</taxon>
        <taxon>Ochrophyta</taxon>
        <taxon>Bacillariophyta</taxon>
        <taxon>Bacillariophyceae</taxon>
        <taxon>Bacillariophycidae</taxon>
        <taxon>Naviculales</taxon>
        <taxon>Naviculaceae</taxon>
        <taxon>Seminavis</taxon>
    </lineage>
</organism>
<keyword evidence="1" id="KW-0863">Zinc-finger</keyword>
<keyword evidence="4" id="KW-1185">Reference proteome</keyword>
<dbReference type="Proteomes" id="UP001153069">
    <property type="component" value="Unassembled WGS sequence"/>
</dbReference>
<name>A0A9N8EZX5_9STRA</name>
<evidence type="ECO:0000256" key="1">
    <source>
        <dbReference type="PROSITE-ProRule" id="PRU00175"/>
    </source>
</evidence>
<comment type="caution">
    <text evidence="3">The sequence shown here is derived from an EMBL/GenBank/DDBJ whole genome shotgun (WGS) entry which is preliminary data.</text>
</comment>
<dbReference type="GO" id="GO:0008270">
    <property type="term" value="F:zinc ion binding"/>
    <property type="evidence" value="ECO:0007669"/>
    <property type="project" value="UniProtKB-KW"/>
</dbReference>
<dbReference type="PANTHER" id="PTHR14879:SF5">
    <property type="entry name" value="RING-TYPE DOMAIN-CONTAINING PROTEIN"/>
    <property type="match status" value="1"/>
</dbReference>
<reference evidence="3" key="1">
    <citation type="submission" date="2020-06" db="EMBL/GenBank/DDBJ databases">
        <authorList>
            <consortium name="Plant Systems Biology data submission"/>
        </authorList>
    </citation>
    <scope>NUCLEOTIDE SEQUENCE</scope>
    <source>
        <strain evidence="3">D6</strain>
    </source>
</reference>
<evidence type="ECO:0000259" key="2">
    <source>
        <dbReference type="PROSITE" id="PS50089"/>
    </source>
</evidence>
<dbReference type="AlphaFoldDB" id="A0A9N8EZX5"/>
<dbReference type="Pfam" id="PF13920">
    <property type="entry name" value="zf-C3HC4_3"/>
    <property type="match status" value="1"/>
</dbReference>
<dbReference type="InterPro" id="IPR051728">
    <property type="entry name" value="RING-FYVE_E3_ubiquitin-ligase"/>
</dbReference>